<reference evidence="8" key="1">
    <citation type="journal article" date="2015" name="Nat. Genet.">
        <title>The genome and transcriptome of the zoonotic hookworm Ancylostoma ceylanicum identify infection-specific gene families.</title>
        <authorList>
            <person name="Schwarz E.M."/>
            <person name="Hu Y."/>
            <person name="Antoshechkin I."/>
            <person name="Miller M.M."/>
            <person name="Sternberg P.W."/>
            <person name="Aroian R.V."/>
        </authorList>
    </citation>
    <scope>NUCLEOTIDE SEQUENCE</scope>
    <source>
        <strain evidence="8">HY135</strain>
    </source>
</reference>
<evidence type="ECO:0000313" key="8">
    <source>
        <dbReference type="Proteomes" id="UP000024635"/>
    </source>
</evidence>
<protein>
    <recommendedName>
        <fullName evidence="9">Peptidase M14 carboxypeptidase A domain-containing protein</fullName>
    </recommendedName>
</protein>
<dbReference type="PANTHER" id="PTHR11010:SF117">
    <property type="entry name" value="SERINE PROTEASE 16"/>
    <property type="match status" value="1"/>
</dbReference>
<evidence type="ECO:0000256" key="3">
    <source>
        <dbReference type="ARBA" id="ARBA00022729"/>
    </source>
</evidence>
<gene>
    <name evidence="7" type="primary">Acey_s0167.g133</name>
    <name evidence="7" type="ORF">Y032_0167g133</name>
</gene>
<dbReference type="AlphaFoldDB" id="A0A016SWN0"/>
<dbReference type="Proteomes" id="UP000024635">
    <property type="component" value="Unassembled WGS sequence"/>
</dbReference>
<dbReference type="GO" id="GO:0008239">
    <property type="term" value="F:dipeptidyl-peptidase activity"/>
    <property type="evidence" value="ECO:0007669"/>
    <property type="project" value="TreeGrafter"/>
</dbReference>
<comment type="caution">
    <text evidence="7">The sequence shown here is derived from an EMBL/GenBank/DDBJ whole genome shotgun (WGS) entry which is preliminary data.</text>
</comment>
<keyword evidence="3 6" id="KW-0732">Signal</keyword>
<accession>A0A016SWN0</accession>
<dbReference type="Gene3D" id="3.40.50.1820">
    <property type="entry name" value="alpha/beta hydrolase"/>
    <property type="match status" value="1"/>
</dbReference>
<sequence>MSRYPLLYLLLVQIWAAHSWQPKFHLGRAMFGMQTDDESFSMRNPDEDMNLPRYSDAKEEYFDQKLDHFDDSSQQTWRQRYFHNFKYTNGSNNIQAVFLRLGGEGPLRISTVSNEANQMMTLAKQYGAAAFALEHRFYGVSRPTPTVEMKYERALFNMCTLPAMFYGVETWMLSKAAERKLACAQRRMERFMVGVRLLNKKTNAW</sequence>
<evidence type="ECO:0008006" key="9">
    <source>
        <dbReference type="Google" id="ProtNLM"/>
    </source>
</evidence>
<dbReference type="OrthoDB" id="1735038at2759"/>
<keyword evidence="5" id="KW-0325">Glycoprotein</keyword>
<dbReference type="InterPro" id="IPR008758">
    <property type="entry name" value="Peptidase_S28"/>
</dbReference>
<evidence type="ECO:0000256" key="6">
    <source>
        <dbReference type="SAM" id="SignalP"/>
    </source>
</evidence>
<dbReference type="GO" id="GO:0006508">
    <property type="term" value="P:proteolysis"/>
    <property type="evidence" value="ECO:0007669"/>
    <property type="project" value="UniProtKB-KW"/>
</dbReference>
<dbReference type="InterPro" id="IPR029058">
    <property type="entry name" value="AB_hydrolase_fold"/>
</dbReference>
<evidence type="ECO:0000313" key="7">
    <source>
        <dbReference type="EMBL" id="EYB94801.1"/>
    </source>
</evidence>
<keyword evidence="2" id="KW-0645">Protease</keyword>
<evidence type="ECO:0000256" key="5">
    <source>
        <dbReference type="ARBA" id="ARBA00023180"/>
    </source>
</evidence>
<evidence type="ECO:0000256" key="2">
    <source>
        <dbReference type="ARBA" id="ARBA00022670"/>
    </source>
</evidence>
<dbReference type="GO" id="GO:0070008">
    <property type="term" value="F:serine-type exopeptidase activity"/>
    <property type="evidence" value="ECO:0007669"/>
    <property type="project" value="InterPro"/>
</dbReference>
<dbReference type="PANTHER" id="PTHR11010">
    <property type="entry name" value="PROTEASE S28 PRO-X CARBOXYPEPTIDASE-RELATED"/>
    <property type="match status" value="1"/>
</dbReference>
<name>A0A016SWN0_9BILA</name>
<dbReference type="EMBL" id="JARK01001503">
    <property type="protein sequence ID" value="EYB94801.1"/>
    <property type="molecule type" value="Genomic_DNA"/>
</dbReference>
<dbReference type="Pfam" id="PF05577">
    <property type="entry name" value="Peptidase_S28"/>
    <property type="match status" value="1"/>
</dbReference>
<comment type="similarity">
    <text evidence="1">Belongs to the peptidase S28 family.</text>
</comment>
<feature type="signal peptide" evidence="6">
    <location>
        <begin position="1"/>
        <end position="19"/>
    </location>
</feature>
<keyword evidence="4" id="KW-0378">Hydrolase</keyword>
<evidence type="ECO:0000256" key="1">
    <source>
        <dbReference type="ARBA" id="ARBA00011079"/>
    </source>
</evidence>
<feature type="chain" id="PRO_5001486910" description="Peptidase M14 carboxypeptidase A domain-containing protein" evidence="6">
    <location>
        <begin position="20"/>
        <end position="205"/>
    </location>
</feature>
<evidence type="ECO:0000256" key="4">
    <source>
        <dbReference type="ARBA" id="ARBA00022801"/>
    </source>
</evidence>
<keyword evidence="8" id="KW-1185">Reference proteome</keyword>
<organism evidence="7 8">
    <name type="scientific">Ancylostoma ceylanicum</name>
    <dbReference type="NCBI Taxonomy" id="53326"/>
    <lineage>
        <taxon>Eukaryota</taxon>
        <taxon>Metazoa</taxon>
        <taxon>Ecdysozoa</taxon>
        <taxon>Nematoda</taxon>
        <taxon>Chromadorea</taxon>
        <taxon>Rhabditida</taxon>
        <taxon>Rhabditina</taxon>
        <taxon>Rhabditomorpha</taxon>
        <taxon>Strongyloidea</taxon>
        <taxon>Ancylostomatidae</taxon>
        <taxon>Ancylostomatinae</taxon>
        <taxon>Ancylostoma</taxon>
    </lineage>
</organism>
<proteinExistence type="inferred from homology"/>